<protein>
    <submittedName>
        <fullName evidence="1">Uncharacterized protein</fullName>
    </submittedName>
</protein>
<name>A4TU73_9PROT</name>
<dbReference type="AlphaFoldDB" id="A4TU73"/>
<reference evidence="1" key="1">
    <citation type="journal article" date="2007" name="J. Bacteriol.">
        <title>Comparative genome analysis of four magnetotactic bacteria reveals a complex set of group-specific genes implicated in magnetosome biomineralization and function.</title>
        <authorList>
            <person name="Richter M."/>
            <person name="Kube M."/>
            <person name="Bazylinski D.A."/>
            <person name="Lombardot T."/>
            <person name="Gloeckner F.O."/>
            <person name="Reinhardt R."/>
            <person name="Schueler D."/>
        </authorList>
    </citation>
    <scope>NUCLEOTIDE SEQUENCE</scope>
    <source>
        <strain evidence="1">MSR-1</strain>
    </source>
</reference>
<evidence type="ECO:0000313" key="1">
    <source>
        <dbReference type="EMBL" id="CAM74180.1"/>
    </source>
</evidence>
<organism evidence="1">
    <name type="scientific">Magnetospirillum gryphiswaldense</name>
    <dbReference type="NCBI Taxonomy" id="55518"/>
    <lineage>
        <taxon>Bacteria</taxon>
        <taxon>Pseudomonadati</taxon>
        <taxon>Pseudomonadota</taxon>
        <taxon>Alphaproteobacteria</taxon>
        <taxon>Rhodospirillales</taxon>
        <taxon>Rhodospirillaceae</taxon>
        <taxon>Magnetospirillum</taxon>
    </lineage>
</organism>
<dbReference type="EMBL" id="CU459003">
    <property type="protein sequence ID" value="CAM74180.1"/>
    <property type="molecule type" value="Genomic_DNA"/>
</dbReference>
<proteinExistence type="predicted"/>
<accession>A4TU73</accession>
<gene>
    <name evidence="1" type="ORF">MGR_2053</name>
</gene>
<sequence length="99" mass="9860">MVLGVLAGLGAKVPDSAWLEVLSLPAGGPNPGLFALMQGAALDARLGGTLLAGLSTMGDVPLDRVDPMTLSEVISALAVVGLAEDARQLALEALLANGI</sequence>